<feature type="compositionally biased region" description="Polar residues" evidence="3">
    <location>
        <begin position="1"/>
        <end position="10"/>
    </location>
</feature>
<evidence type="ECO:0000256" key="3">
    <source>
        <dbReference type="SAM" id="MobiDB-lite"/>
    </source>
</evidence>
<protein>
    <recommendedName>
        <fullName evidence="4">Xylanolytic transcriptional activator regulatory domain-containing protein</fullName>
    </recommendedName>
</protein>
<feature type="domain" description="Xylanolytic transcriptional activator regulatory" evidence="4">
    <location>
        <begin position="238"/>
        <end position="401"/>
    </location>
</feature>
<evidence type="ECO:0000256" key="2">
    <source>
        <dbReference type="ARBA" id="ARBA00023242"/>
    </source>
</evidence>
<dbReference type="GO" id="GO:0003677">
    <property type="term" value="F:DNA binding"/>
    <property type="evidence" value="ECO:0007669"/>
    <property type="project" value="InterPro"/>
</dbReference>
<dbReference type="Pfam" id="PF04082">
    <property type="entry name" value="Fungal_trans"/>
    <property type="match status" value="1"/>
</dbReference>
<comment type="caution">
    <text evidence="5">The sequence shown here is derived from an EMBL/GenBank/DDBJ whole genome shotgun (WGS) entry which is preliminary data.</text>
</comment>
<feature type="region of interest" description="Disordered" evidence="3">
    <location>
        <begin position="70"/>
        <end position="101"/>
    </location>
</feature>
<dbReference type="PANTHER" id="PTHR31001">
    <property type="entry name" value="UNCHARACTERIZED TRANSCRIPTIONAL REGULATORY PROTEIN"/>
    <property type="match status" value="1"/>
</dbReference>
<evidence type="ECO:0000259" key="4">
    <source>
        <dbReference type="Pfam" id="PF04082"/>
    </source>
</evidence>
<dbReference type="PANTHER" id="PTHR31001:SF56">
    <property type="entry name" value="ZN(2)-C6 FUNGAL-TYPE DOMAIN-CONTAINING PROTEIN"/>
    <property type="match status" value="1"/>
</dbReference>
<dbReference type="GO" id="GO:0006351">
    <property type="term" value="P:DNA-templated transcription"/>
    <property type="evidence" value="ECO:0007669"/>
    <property type="project" value="InterPro"/>
</dbReference>
<dbReference type="CDD" id="cd12148">
    <property type="entry name" value="fungal_TF_MHR"/>
    <property type="match status" value="1"/>
</dbReference>
<dbReference type="InterPro" id="IPR007219">
    <property type="entry name" value="XnlR_reg_dom"/>
</dbReference>
<dbReference type="GO" id="GO:0008270">
    <property type="term" value="F:zinc ion binding"/>
    <property type="evidence" value="ECO:0007669"/>
    <property type="project" value="InterPro"/>
</dbReference>
<evidence type="ECO:0000313" key="5">
    <source>
        <dbReference type="EMBL" id="KAJ3473125.1"/>
    </source>
</evidence>
<organism evidence="5 6">
    <name type="scientific">Meripilus lineatus</name>
    <dbReference type="NCBI Taxonomy" id="2056292"/>
    <lineage>
        <taxon>Eukaryota</taxon>
        <taxon>Fungi</taxon>
        <taxon>Dikarya</taxon>
        <taxon>Basidiomycota</taxon>
        <taxon>Agaricomycotina</taxon>
        <taxon>Agaricomycetes</taxon>
        <taxon>Polyporales</taxon>
        <taxon>Meripilaceae</taxon>
        <taxon>Meripilus</taxon>
    </lineage>
</organism>
<comment type="subcellular location">
    <subcellularLocation>
        <location evidence="1">Nucleus</location>
    </subcellularLocation>
</comment>
<keyword evidence="2" id="KW-0539">Nucleus</keyword>
<keyword evidence="6" id="KW-1185">Reference proteome</keyword>
<accession>A0AAD5Y7K5</accession>
<evidence type="ECO:0000313" key="6">
    <source>
        <dbReference type="Proteomes" id="UP001212997"/>
    </source>
</evidence>
<dbReference type="Proteomes" id="UP001212997">
    <property type="component" value="Unassembled WGS sequence"/>
</dbReference>
<evidence type="ECO:0000256" key="1">
    <source>
        <dbReference type="ARBA" id="ARBA00004123"/>
    </source>
</evidence>
<dbReference type="EMBL" id="JANAWD010001554">
    <property type="protein sequence ID" value="KAJ3473125.1"/>
    <property type="molecule type" value="Genomic_DNA"/>
</dbReference>
<name>A0AAD5Y7K5_9APHY</name>
<dbReference type="AlphaFoldDB" id="A0AAD5Y7K5"/>
<sequence>MSKRVASTSAPHLPVRNAAKEARRARGEIACAECRSHVTSATEHLQSKIARMEERMHLLEDALAIAQAQDSDQPHPLLQQPFKPDTDDIPSVKVTPPSANVDEVCDTMGTLHIDEKARQMQFFGPTGGAESLLIDDDAPPSFEIPRLHEDLTTADLRALDIPEEVHIFFHSFPLKPIGLSPSGAKLAIESCLPPFERADALCRIFMENLSWMFQIVSLNYLTKELLPSIYIYPTTRRSRNDFYGVHDLALLYIVLAVGALVDLNLEPYNIEAKRYYVMGRAAAGMLSIMEANSLSTVRFLHLLSIYNGMSGKESKLSNTYALLNLASVMAQRYSSLSLRVPDIDPSHWNLDEKTAYERRSYFWNLLQADLWQSLGTGRPPALANTCGNCRMPTEQEEYKFQQGERPLGFGIWGHKHSKDFMMPLAKCINSTKPPSYKVILEFDKKFRSFIRPKIDDEVA</sequence>
<dbReference type="GO" id="GO:0005634">
    <property type="term" value="C:nucleus"/>
    <property type="evidence" value="ECO:0007669"/>
    <property type="project" value="UniProtKB-SubCell"/>
</dbReference>
<dbReference type="InterPro" id="IPR050613">
    <property type="entry name" value="Sec_Metabolite_Reg"/>
</dbReference>
<proteinExistence type="predicted"/>
<feature type="region of interest" description="Disordered" evidence="3">
    <location>
        <begin position="1"/>
        <end position="21"/>
    </location>
</feature>
<reference evidence="5" key="1">
    <citation type="submission" date="2022-07" db="EMBL/GenBank/DDBJ databases">
        <title>Genome Sequence of Physisporinus lineatus.</title>
        <authorList>
            <person name="Buettner E."/>
        </authorList>
    </citation>
    <scope>NUCLEOTIDE SEQUENCE</scope>
    <source>
        <strain evidence="5">VT162</strain>
    </source>
</reference>
<gene>
    <name evidence="5" type="ORF">NLI96_g13121</name>
</gene>